<dbReference type="VEuPathDB" id="AmoebaDB:ACA1_227070"/>
<dbReference type="Proteomes" id="UP000011083">
    <property type="component" value="Unassembled WGS sequence"/>
</dbReference>
<dbReference type="AlphaFoldDB" id="L8H8L1"/>
<dbReference type="SUPFAM" id="SSF81301">
    <property type="entry name" value="Nucleotidyltransferase"/>
    <property type="match status" value="1"/>
</dbReference>
<dbReference type="GeneID" id="14922459"/>
<dbReference type="RefSeq" id="XP_004346502.1">
    <property type="nucleotide sequence ID" value="XM_004346452.1"/>
</dbReference>
<sequence length="223" mass="26105">MEREGRAFTPTLANLVAKLKNKDADIERRILNVYLWGSRVYGLANENSDYDFLVVTTHEDEPTTWNKASATDNVWCGRTHDMNFPGYDDDDVNVSLVSAHYWRRILKEELVVAFEVDEDVLRRTVMFASRQRFSIAQWHWESPAEIYRRKKDIITDYSAANEYYHRIMAEPNVKAQVDFEYYRNEKERIAKAFKGVVVKAMVDKSMNAKLVEVKVFPGQGQRH</sequence>
<evidence type="ECO:0000259" key="1">
    <source>
        <dbReference type="Pfam" id="PF01909"/>
    </source>
</evidence>
<gene>
    <name evidence="2" type="ORF">ACA1_227070</name>
</gene>
<reference evidence="2 3" key="1">
    <citation type="journal article" date="2013" name="Genome Biol.">
        <title>Genome of Acanthamoeba castellanii highlights extensive lateral gene transfer and early evolution of tyrosine kinase signaling.</title>
        <authorList>
            <person name="Clarke M."/>
            <person name="Lohan A.J."/>
            <person name="Liu B."/>
            <person name="Lagkouvardos I."/>
            <person name="Roy S."/>
            <person name="Zafar N."/>
            <person name="Bertelli C."/>
            <person name="Schilde C."/>
            <person name="Kianianmomeni A."/>
            <person name="Burglin T.R."/>
            <person name="Frech C."/>
            <person name="Turcotte B."/>
            <person name="Kopec K.O."/>
            <person name="Synnott J.M."/>
            <person name="Choo C."/>
            <person name="Paponov I."/>
            <person name="Finkler A."/>
            <person name="Soon Heng Tan C."/>
            <person name="Hutchins A.P."/>
            <person name="Weinmeier T."/>
            <person name="Rattei T."/>
            <person name="Chu J.S."/>
            <person name="Gimenez G."/>
            <person name="Irimia M."/>
            <person name="Rigden D.J."/>
            <person name="Fitzpatrick D.A."/>
            <person name="Lorenzo-Morales J."/>
            <person name="Bateman A."/>
            <person name="Chiu C.H."/>
            <person name="Tang P."/>
            <person name="Hegemann P."/>
            <person name="Fromm H."/>
            <person name="Raoult D."/>
            <person name="Greub G."/>
            <person name="Miranda-Saavedra D."/>
            <person name="Chen N."/>
            <person name="Nash P."/>
            <person name="Ginger M.L."/>
            <person name="Horn M."/>
            <person name="Schaap P."/>
            <person name="Caler L."/>
            <person name="Loftus B."/>
        </authorList>
    </citation>
    <scope>NUCLEOTIDE SEQUENCE [LARGE SCALE GENOMIC DNA]</scope>
    <source>
        <strain evidence="2 3">Neff</strain>
    </source>
</reference>
<dbReference type="InterPro" id="IPR002934">
    <property type="entry name" value="Polymerase_NTP_transf_dom"/>
</dbReference>
<dbReference type="Pfam" id="PF01909">
    <property type="entry name" value="NTP_transf_2"/>
    <property type="match status" value="1"/>
</dbReference>
<organism evidence="2 3">
    <name type="scientific">Acanthamoeba castellanii (strain ATCC 30010 / Neff)</name>
    <dbReference type="NCBI Taxonomy" id="1257118"/>
    <lineage>
        <taxon>Eukaryota</taxon>
        <taxon>Amoebozoa</taxon>
        <taxon>Discosea</taxon>
        <taxon>Longamoebia</taxon>
        <taxon>Centramoebida</taxon>
        <taxon>Acanthamoebidae</taxon>
        <taxon>Acanthamoeba</taxon>
    </lineage>
</organism>
<feature type="domain" description="Polymerase nucleotidyl transferase" evidence="1">
    <location>
        <begin position="30"/>
        <end position="61"/>
    </location>
</feature>
<evidence type="ECO:0000313" key="2">
    <source>
        <dbReference type="EMBL" id="ELR21557.1"/>
    </source>
</evidence>
<accession>L8H8L1</accession>
<protein>
    <recommendedName>
        <fullName evidence="1">Polymerase nucleotidyl transferase domain-containing protein</fullName>
    </recommendedName>
</protein>
<dbReference type="OrthoDB" id="10256116at2759"/>
<keyword evidence="3" id="KW-1185">Reference proteome</keyword>
<dbReference type="EMBL" id="KB007901">
    <property type="protein sequence ID" value="ELR21557.1"/>
    <property type="molecule type" value="Genomic_DNA"/>
</dbReference>
<evidence type="ECO:0000313" key="3">
    <source>
        <dbReference type="Proteomes" id="UP000011083"/>
    </source>
</evidence>
<dbReference type="CDD" id="cd05403">
    <property type="entry name" value="NT_KNTase_like"/>
    <property type="match status" value="1"/>
</dbReference>
<dbReference type="Gene3D" id="3.30.460.10">
    <property type="entry name" value="Beta Polymerase, domain 2"/>
    <property type="match status" value="1"/>
</dbReference>
<dbReference type="GO" id="GO:0016779">
    <property type="term" value="F:nucleotidyltransferase activity"/>
    <property type="evidence" value="ECO:0007669"/>
    <property type="project" value="InterPro"/>
</dbReference>
<dbReference type="KEGG" id="acan:ACA1_227070"/>
<dbReference type="InterPro" id="IPR043519">
    <property type="entry name" value="NT_sf"/>
</dbReference>
<name>L8H8L1_ACACF</name>
<proteinExistence type="predicted"/>